<dbReference type="InterPro" id="IPR051214">
    <property type="entry name" value="GH32_Enzymes"/>
</dbReference>
<dbReference type="InterPro" id="IPR013320">
    <property type="entry name" value="ConA-like_dom_sf"/>
</dbReference>
<keyword evidence="6" id="KW-1133">Transmembrane helix</keyword>
<evidence type="ECO:0000259" key="7">
    <source>
        <dbReference type="Pfam" id="PF00251"/>
    </source>
</evidence>
<comment type="similarity">
    <text evidence="1">Belongs to the glycosyl hydrolase 32 family.</text>
</comment>
<evidence type="ECO:0000256" key="2">
    <source>
        <dbReference type="ARBA" id="ARBA00012758"/>
    </source>
</evidence>
<keyword evidence="4" id="KW-0326">Glycosidase</keyword>
<dbReference type="Gene3D" id="2.115.10.20">
    <property type="entry name" value="Glycosyl hydrolase domain, family 43"/>
    <property type="match status" value="1"/>
</dbReference>
<dbReference type="Gene3D" id="2.60.120.560">
    <property type="entry name" value="Exo-inulinase, domain 1"/>
    <property type="match status" value="1"/>
</dbReference>
<evidence type="ECO:0000256" key="1">
    <source>
        <dbReference type="ARBA" id="ARBA00009902"/>
    </source>
</evidence>
<feature type="region of interest" description="Disordered" evidence="5">
    <location>
        <begin position="524"/>
        <end position="575"/>
    </location>
</feature>
<proteinExistence type="inferred from homology"/>
<accession>R6TG42</accession>
<feature type="domain" description="Glycosyl hydrolase family 32 N-terminal" evidence="7">
    <location>
        <begin position="63"/>
        <end position="326"/>
    </location>
</feature>
<dbReference type="Proteomes" id="UP000017938">
    <property type="component" value="Unassembled WGS sequence"/>
</dbReference>
<organism evidence="8 9">
    <name type="scientific">Candidatus Colimorpha enterica</name>
    <dbReference type="NCBI Taxonomy" id="3083063"/>
    <lineage>
        <taxon>Bacteria</taxon>
        <taxon>Pseudomonadati</taxon>
        <taxon>Bacteroidota</taxon>
        <taxon>Bacteroidia</taxon>
        <taxon>Bacteroidales</taxon>
        <taxon>Candidatus Colimorpha</taxon>
    </lineage>
</organism>
<keyword evidence="6" id="KW-0812">Transmembrane</keyword>
<evidence type="ECO:0000313" key="8">
    <source>
        <dbReference type="EMBL" id="CDC71210.1"/>
    </source>
</evidence>
<dbReference type="SUPFAM" id="SSF75005">
    <property type="entry name" value="Arabinanase/levansucrase/invertase"/>
    <property type="match status" value="1"/>
</dbReference>
<gene>
    <name evidence="8" type="ORF">BN580_00830</name>
</gene>
<dbReference type="AlphaFoldDB" id="R6TG42"/>
<dbReference type="SMART" id="SM00640">
    <property type="entry name" value="Glyco_32"/>
    <property type="match status" value="1"/>
</dbReference>
<feature type="compositionally biased region" description="Low complexity" evidence="5">
    <location>
        <begin position="533"/>
        <end position="546"/>
    </location>
</feature>
<reference evidence="8" key="1">
    <citation type="submission" date="2012-11" db="EMBL/GenBank/DDBJ databases">
        <title>Dependencies among metagenomic species, viruses, plasmids and units of genetic variation.</title>
        <authorList>
            <person name="Nielsen H.B."/>
            <person name="Almeida M."/>
            <person name="Juncker A.S."/>
            <person name="Rasmussen S."/>
            <person name="Li J."/>
            <person name="Sunagawa S."/>
            <person name="Plichta D."/>
            <person name="Gautier L."/>
            <person name="Le Chatelier E."/>
            <person name="Peletier E."/>
            <person name="Bonde I."/>
            <person name="Nielsen T."/>
            <person name="Manichanh C."/>
            <person name="Arumugam M."/>
            <person name="Batto J."/>
            <person name="Santos M.B.Q.D."/>
            <person name="Blom N."/>
            <person name="Borruel N."/>
            <person name="Burgdorf K.S."/>
            <person name="Boumezbeur F."/>
            <person name="Casellas F."/>
            <person name="Dore J."/>
            <person name="Guarner F."/>
            <person name="Hansen T."/>
            <person name="Hildebrand F."/>
            <person name="Kaas R.S."/>
            <person name="Kennedy S."/>
            <person name="Kristiansen K."/>
            <person name="Kultima J.R."/>
            <person name="Leonard P."/>
            <person name="Levenez F."/>
            <person name="Lund O."/>
            <person name="Moumen B."/>
            <person name="Le Paslier D."/>
            <person name="Pons N."/>
            <person name="Pedersen O."/>
            <person name="Prifti E."/>
            <person name="Qin J."/>
            <person name="Raes J."/>
            <person name="Tap J."/>
            <person name="Tims S."/>
            <person name="Ussery D.W."/>
            <person name="Yamada T."/>
            <person name="MetaHit consortium"/>
            <person name="Renault P."/>
            <person name="Sicheritz-Ponten T."/>
            <person name="Bork P."/>
            <person name="Wang J."/>
            <person name="Brunak S."/>
            <person name="Ehrlich S.D."/>
        </authorList>
    </citation>
    <scope>NUCLEOTIDE SEQUENCE [LARGE SCALE GENOMIC DNA]</scope>
</reference>
<dbReference type="SUPFAM" id="SSF49899">
    <property type="entry name" value="Concanavalin A-like lectins/glucanases"/>
    <property type="match status" value="1"/>
</dbReference>
<dbReference type="InterPro" id="IPR001362">
    <property type="entry name" value="Glyco_hydro_32"/>
</dbReference>
<dbReference type="EC" id="3.2.1.26" evidence="2"/>
<dbReference type="EMBL" id="CBFW010000064">
    <property type="protein sequence ID" value="CDC71210.1"/>
    <property type="molecule type" value="Genomic_DNA"/>
</dbReference>
<name>R6TG42_9BACT</name>
<dbReference type="GO" id="GO:0005975">
    <property type="term" value="P:carbohydrate metabolic process"/>
    <property type="evidence" value="ECO:0007669"/>
    <property type="project" value="InterPro"/>
</dbReference>
<evidence type="ECO:0000256" key="5">
    <source>
        <dbReference type="SAM" id="MobiDB-lite"/>
    </source>
</evidence>
<keyword evidence="6" id="KW-0472">Membrane</keyword>
<dbReference type="PANTHER" id="PTHR43101">
    <property type="entry name" value="BETA-FRUCTOSIDASE"/>
    <property type="match status" value="1"/>
</dbReference>
<feature type="transmembrane region" description="Helical" evidence="6">
    <location>
        <begin position="577"/>
        <end position="598"/>
    </location>
</feature>
<evidence type="ECO:0000313" key="9">
    <source>
        <dbReference type="Proteomes" id="UP000017938"/>
    </source>
</evidence>
<dbReference type="CDD" id="cd08995">
    <property type="entry name" value="GH32_EcAec43-like"/>
    <property type="match status" value="1"/>
</dbReference>
<dbReference type="InterPro" id="IPR023296">
    <property type="entry name" value="Glyco_hydro_beta-prop_sf"/>
</dbReference>
<dbReference type="STRING" id="1263015.BN580_00830"/>
<sequence length="604" mass="67001">MKNCRNTDRHHGRRISRITAFLLPFLMILQVPLSTNAEEKMNSETVVSLFPRLKNGWVGDVMPMNDGNKMKLFYLYDTDNNGAALIHPFYSFTTDNFYEFTNDGVTVKPTDDKKYQDYFGLGTGSYIRVGDTLHCFYTGVNTYISRTTAIMHAVSTDNGKTWEKKTEETIYPPDGYNTADYRDSQVFWCEEAGEYWMTVSGRCKTNGSENGVVILYTSDTLKDWTFKGNIFEPNHKYMLECSDIRKIGDKYYLFYSWDCITYYAMSDSVYGPYKDPADNVLSGNAFTFYAAKSAYLNGKCYLCGWLGRKNGKKDSKVYDWAGNMVIFEVKQKSDGTLALDAPSTYSDYFTKAFEFKQVGTKGDAAVNGNGITLSGKNGISYVDMGELPKTMILTCKFTVDSYFSQGGLCFGTNGVGENSYYIMLNAANNRVQYDAHKLSNISAAKDNSGSYVGFRYEPGKEYTLKVVVENEIIAFYINGEKTLVNRIYEAPGLDFGFFGAKSGVTFSDIEIKVTDAVTAKPGVPSSKRNVIITPGTTTKPETTPPETTVPPTEPVTSGTDSPATTEPSEKPSDSKPAVIAAVAAAAIAAIGGTVFALIRRKKKH</sequence>
<dbReference type="GO" id="GO:0004564">
    <property type="term" value="F:beta-fructofuranosidase activity"/>
    <property type="evidence" value="ECO:0007669"/>
    <property type="project" value="UniProtKB-EC"/>
</dbReference>
<evidence type="ECO:0000256" key="3">
    <source>
        <dbReference type="ARBA" id="ARBA00022801"/>
    </source>
</evidence>
<evidence type="ECO:0000256" key="4">
    <source>
        <dbReference type="ARBA" id="ARBA00023295"/>
    </source>
</evidence>
<dbReference type="PANTHER" id="PTHR43101:SF1">
    <property type="entry name" value="BETA-FRUCTOSIDASE"/>
    <property type="match status" value="1"/>
</dbReference>
<evidence type="ECO:0000256" key="6">
    <source>
        <dbReference type="SAM" id="Phobius"/>
    </source>
</evidence>
<keyword evidence="3 8" id="KW-0378">Hydrolase</keyword>
<comment type="caution">
    <text evidence="8">The sequence shown here is derived from an EMBL/GenBank/DDBJ whole genome shotgun (WGS) entry which is preliminary data.</text>
</comment>
<protein>
    <recommendedName>
        <fullName evidence="2">beta-fructofuranosidase</fullName>
        <ecNumber evidence="2">3.2.1.26</ecNumber>
    </recommendedName>
</protein>
<dbReference type="InterPro" id="IPR013148">
    <property type="entry name" value="Glyco_hydro_32_N"/>
</dbReference>
<dbReference type="Pfam" id="PF00251">
    <property type="entry name" value="Glyco_hydro_32N"/>
    <property type="match status" value="1"/>
</dbReference>